<dbReference type="Gene3D" id="2.40.160.10">
    <property type="entry name" value="Porin"/>
    <property type="match status" value="1"/>
</dbReference>
<comment type="subcellular location">
    <subcellularLocation>
        <location evidence="1">Cell outer membrane</location>
        <topology evidence="1">Multi-pass membrane protein</topology>
    </subcellularLocation>
</comment>
<evidence type="ECO:0000256" key="5">
    <source>
        <dbReference type="SAM" id="SignalP"/>
    </source>
</evidence>
<evidence type="ECO:0000256" key="2">
    <source>
        <dbReference type="ARBA" id="ARBA00007539"/>
    </source>
</evidence>
<dbReference type="InterPro" id="IPR001897">
    <property type="entry name" value="Porin_gammaproteobac"/>
</dbReference>
<keyword evidence="3 5" id="KW-0732">Signal</keyword>
<evidence type="ECO:0000256" key="4">
    <source>
        <dbReference type="ARBA" id="ARBA00023136"/>
    </source>
</evidence>
<feature type="chain" id="PRO_5046269013" evidence="5">
    <location>
        <begin position="21"/>
        <end position="369"/>
    </location>
</feature>
<evidence type="ECO:0000313" key="7">
    <source>
        <dbReference type="Proteomes" id="UP000731465"/>
    </source>
</evidence>
<comment type="caution">
    <text evidence="6">The sequence shown here is derived from an EMBL/GenBank/DDBJ whole genome shotgun (WGS) entry which is preliminary data.</text>
</comment>
<evidence type="ECO:0000313" key="6">
    <source>
        <dbReference type="EMBL" id="MBW7569475.1"/>
    </source>
</evidence>
<keyword evidence="7" id="KW-1185">Reference proteome</keyword>
<comment type="similarity">
    <text evidence="2">Belongs to the Gram-negative porin family.</text>
</comment>
<evidence type="ECO:0000256" key="3">
    <source>
        <dbReference type="ARBA" id="ARBA00022729"/>
    </source>
</evidence>
<keyword evidence="4" id="KW-0472">Membrane</keyword>
<dbReference type="SUPFAM" id="SSF56935">
    <property type="entry name" value="Porins"/>
    <property type="match status" value="1"/>
</dbReference>
<evidence type="ECO:0000256" key="1">
    <source>
        <dbReference type="ARBA" id="ARBA00004571"/>
    </source>
</evidence>
<feature type="signal peptide" evidence="5">
    <location>
        <begin position="1"/>
        <end position="20"/>
    </location>
</feature>
<dbReference type="RefSeq" id="WP_219936027.1">
    <property type="nucleotide sequence ID" value="NZ_JAGFNY010000001.1"/>
</dbReference>
<dbReference type="InterPro" id="IPR023614">
    <property type="entry name" value="Porin_dom_sf"/>
</dbReference>
<proteinExistence type="inferred from homology"/>
<dbReference type="PANTHER" id="PTHR34501">
    <property type="entry name" value="PROTEIN YDDL-RELATED"/>
    <property type="match status" value="1"/>
</dbReference>
<protein>
    <submittedName>
        <fullName evidence="6">Porin</fullName>
    </submittedName>
</protein>
<accession>A0ABS7DDV1</accession>
<dbReference type="PRINTS" id="PR00183">
    <property type="entry name" value="ECOLIPORIN"/>
</dbReference>
<organism evidence="6 7">
    <name type="scientific">Succinivibrio faecicola</name>
    <dbReference type="NCBI Taxonomy" id="2820300"/>
    <lineage>
        <taxon>Bacteria</taxon>
        <taxon>Pseudomonadati</taxon>
        <taxon>Pseudomonadota</taxon>
        <taxon>Gammaproteobacteria</taxon>
        <taxon>Aeromonadales</taxon>
        <taxon>Succinivibrionaceae</taxon>
        <taxon>Succinivibrio</taxon>
    </lineage>
</organism>
<dbReference type="Proteomes" id="UP000731465">
    <property type="component" value="Unassembled WGS sequence"/>
</dbReference>
<gene>
    <name evidence="6" type="ORF">J5V48_01015</name>
</gene>
<sequence>MKKSLALAVSLATLGMVANAATVYDKDGTTLAIGGRVQAVAFNGHYNYAGEHDDSLVNSARLSMSGKTKVLDYLSAIAFTEWDMADGHSAKIGDKIASREQYVGADFGKFGKVIGGKTFDVNRAVHTATDIYEDIDIQNDFGLNGDRRNGIIRYDINNSGFFGSVHAQIASDDIKVFGKKLDVESGYGAAAGYTFDNVCFGPLSVKAGYSYLKGQDDDVKGRDEFDFADAKHTVASVAWGLPTTGLYLAGSAYRYDSEFNKLSATALKEQVLKGYELVVGYSFDSGVALIAGYNHMQATINKYNGKEEDYTFKRVPLQVRYAFNSNFKVWTEAEFDAGSDDKRTSINPINGKDKLNRGTQLSAGARYTF</sequence>
<dbReference type="CDD" id="cd00342">
    <property type="entry name" value="gram_neg_porins"/>
    <property type="match status" value="1"/>
</dbReference>
<name>A0ABS7DDV1_9GAMM</name>
<reference evidence="6 7" key="1">
    <citation type="submission" date="2021-03" db="EMBL/GenBank/DDBJ databases">
        <title>Succinivibrio sp. nov. isolated from feces of cow.</title>
        <authorList>
            <person name="Choi J.-Y."/>
        </authorList>
    </citation>
    <scope>NUCLEOTIDE SEQUENCE [LARGE SCALE GENOMIC DNA]</scope>
    <source>
        <strain evidence="6 7">AGMB01872</strain>
    </source>
</reference>
<dbReference type="InterPro" id="IPR050298">
    <property type="entry name" value="Gram-neg_bact_OMP"/>
</dbReference>
<dbReference type="EMBL" id="JAGFNY010000001">
    <property type="protein sequence ID" value="MBW7569475.1"/>
    <property type="molecule type" value="Genomic_DNA"/>
</dbReference>
<dbReference type="Pfam" id="PF00267">
    <property type="entry name" value="Porin_1"/>
    <property type="match status" value="1"/>
</dbReference>
<dbReference type="PANTHER" id="PTHR34501:SF2">
    <property type="entry name" value="OUTER MEMBRANE PORIN F-RELATED"/>
    <property type="match status" value="1"/>
</dbReference>
<dbReference type="InterPro" id="IPR001702">
    <property type="entry name" value="Porin_Gram-ve"/>
</dbReference>
<dbReference type="InterPro" id="IPR033900">
    <property type="entry name" value="Gram_neg_porin_domain"/>
</dbReference>